<proteinExistence type="predicted"/>
<dbReference type="Proteomes" id="UP000257144">
    <property type="component" value="Unassembled WGS sequence"/>
</dbReference>
<dbReference type="EMBL" id="QNQT01000004">
    <property type="protein sequence ID" value="RDU36764.1"/>
    <property type="molecule type" value="Genomic_DNA"/>
</dbReference>
<dbReference type="RefSeq" id="WP_115452237.1">
    <property type="nucleotide sequence ID" value="NZ_QNQT01000004.1"/>
</dbReference>
<comment type="caution">
    <text evidence="6">The sequence shown here is derived from an EMBL/GenBank/DDBJ whole genome shotgun (WGS) entry which is preliminary data.</text>
</comment>
<dbReference type="SUPFAM" id="SSF46689">
    <property type="entry name" value="Homeodomain-like"/>
    <property type="match status" value="1"/>
</dbReference>
<dbReference type="Pfam" id="PF13305">
    <property type="entry name" value="TetR_C_33"/>
    <property type="match status" value="1"/>
</dbReference>
<keyword evidence="2" id="KW-0238">DNA-binding</keyword>
<dbReference type="OrthoDB" id="71867at2"/>
<dbReference type="Pfam" id="PF00440">
    <property type="entry name" value="TetR_N"/>
    <property type="match status" value="1"/>
</dbReference>
<evidence type="ECO:0000259" key="4">
    <source>
        <dbReference type="Pfam" id="PF00440"/>
    </source>
</evidence>
<feature type="domain" description="HTH tetR-type" evidence="4">
    <location>
        <begin position="14"/>
        <end position="49"/>
    </location>
</feature>
<keyword evidence="7" id="KW-1185">Reference proteome</keyword>
<evidence type="ECO:0000313" key="7">
    <source>
        <dbReference type="Proteomes" id="UP000257144"/>
    </source>
</evidence>
<name>A0A3D8GQJ9_9BACI</name>
<evidence type="ECO:0000256" key="1">
    <source>
        <dbReference type="ARBA" id="ARBA00023015"/>
    </source>
</evidence>
<evidence type="ECO:0000256" key="2">
    <source>
        <dbReference type="ARBA" id="ARBA00023125"/>
    </source>
</evidence>
<dbReference type="InterPro" id="IPR036271">
    <property type="entry name" value="Tet_transcr_reg_TetR-rel_C_sf"/>
</dbReference>
<feature type="domain" description="HTH-type transcriptional regulator MT1864/Rv1816-like C-terminal" evidence="5">
    <location>
        <begin position="86"/>
        <end position="182"/>
    </location>
</feature>
<keyword evidence="3" id="KW-0804">Transcription</keyword>
<dbReference type="GO" id="GO:0003677">
    <property type="term" value="F:DNA binding"/>
    <property type="evidence" value="ECO:0007669"/>
    <property type="project" value="UniProtKB-KW"/>
</dbReference>
<reference evidence="6 7" key="1">
    <citation type="submission" date="2018-07" db="EMBL/GenBank/DDBJ databases">
        <title>Bacillus sp. YLB-04 draft genome sequence.</title>
        <authorList>
            <person name="Yu L."/>
            <person name="Tang X."/>
        </authorList>
    </citation>
    <scope>NUCLEOTIDE SEQUENCE [LARGE SCALE GENOMIC DNA]</scope>
    <source>
        <strain evidence="6 7">YLB-04</strain>
    </source>
</reference>
<organism evidence="6 7">
    <name type="scientific">Neobacillus piezotolerans</name>
    <dbReference type="NCBI Taxonomy" id="2259171"/>
    <lineage>
        <taxon>Bacteria</taxon>
        <taxon>Bacillati</taxon>
        <taxon>Bacillota</taxon>
        <taxon>Bacilli</taxon>
        <taxon>Bacillales</taxon>
        <taxon>Bacillaceae</taxon>
        <taxon>Neobacillus</taxon>
    </lineage>
</organism>
<dbReference type="SUPFAM" id="SSF48498">
    <property type="entry name" value="Tetracyclin repressor-like, C-terminal domain"/>
    <property type="match status" value="1"/>
</dbReference>
<evidence type="ECO:0000313" key="6">
    <source>
        <dbReference type="EMBL" id="RDU36764.1"/>
    </source>
</evidence>
<dbReference type="InterPro" id="IPR025996">
    <property type="entry name" value="MT1864/Rv1816-like_C"/>
</dbReference>
<protein>
    <submittedName>
        <fullName evidence="6">TetR family transcriptional regulator</fullName>
    </submittedName>
</protein>
<dbReference type="Gene3D" id="1.10.357.10">
    <property type="entry name" value="Tetracycline Repressor, domain 2"/>
    <property type="match status" value="1"/>
</dbReference>
<keyword evidence="1" id="KW-0805">Transcription regulation</keyword>
<dbReference type="Gene3D" id="1.10.10.60">
    <property type="entry name" value="Homeodomain-like"/>
    <property type="match status" value="1"/>
</dbReference>
<accession>A0A3D8GQJ9</accession>
<gene>
    <name evidence="6" type="ORF">DRW41_11980</name>
</gene>
<dbReference type="InterPro" id="IPR001647">
    <property type="entry name" value="HTH_TetR"/>
</dbReference>
<sequence length="191" mass="20587">MSPRPKTSLDMETIIRTAADLADRKGFGDVTLANLAKELNIKSPSLYNHVDGLPGLKKQLAIYGINNLYQALEDAKENFSKKDVVLALSIGYVGFARKHPGVYEATFNAPDPSDSEVQDAGSKIVGLVLDSLGAFGLEKEEALHAVRGLRSLIHGFCSLEQKGGFGLNLSLNESLSFMVEAFMAGIAARRC</sequence>
<dbReference type="InterPro" id="IPR009057">
    <property type="entry name" value="Homeodomain-like_sf"/>
</dbReference>
<evidence type="ECO:0000256" key="3">
    <source>
        <dbReference type="ARBA" id="ARBA00023163"/>
    </source>
</evidence>
<evidence type="ECO:0000259" key="5">
    <source>
        <dbReference type="Pfam" id="PF13305"/>
    </source>
</evidence>
<dbReference type="AlphaFoldDB" id="A0A3D8GQJ9"/>